<dbReference type="Gene3D" id="3.40.50.300">
    <property type="entry name" value="P-loop containing nucleotide triphosphate hydrolases"/>
    <property type="match status" value="1"/>
</dbReference>
<dbReference type="RefSeq" id="WP_066066204.1">
    <property type="nucleotide sequence ID" value="NZ_CP013015.1"/>
</dbReference>
<protein>
    <recommendedName>
        <fullName evidence="3">tRNA threonylcarbamoyladenosine biosynthesis protein TsaE</fullName>
    </recommendedName>
    <alternativeName>
        <fullName evidence="10">t(6)A37 threonylcarbamoyladenosine biosynthesis protein TsaE</fullName>
    </alternativeName>
</protein>
<evidence type="ECO:0000256" key="2">
    <source>
        <dbReference type="ARBA" id="ARBA00007599"/>
    </source>
</evidence>
<keyword evidence="6" id="KW-0479">Metal-binding</keyword>
<dbReference type="Proteomes" id="UP000886268">
    <property type="component" value="Unassembled WGS sequence"/>
</dbReference>
<dbReference type="GO" id="GO:0005737">
    <property type="term" value="C:cytoplasm"/>
    <property type="evidence" value="ECO:0007669"/>
    <property type="project" value="UniProtKB-SubCell"/>
</dbReference>
<reference evidence="11 14" key="1">
    <citation type="submission" date="2015-10" db="EMBL/GenBank/DDBJ databases">
        <title>Candidatus Desulfofervidus auxilii, a hydrogenotrophic sulfate-reducing bacterium involved in the thermophilic anaerobic oxidation of methane.</title>
        <authorList>
            <person name="Krukenberg V."/>
            <person name="Richter M."/>
            <person name="Wegener G."/>
        </authorList>
    </citation>
    <scope>NUCLEOTIDE SEQUENCE [LARGE SCALE GENOMIC DNA]</scope>
    <source>
        <strain evidence="11 14">HS1</strain>
    </source>
</reference>
<evidence type="ECO:0000256" key="1">
    <source>
        <dbReference type="ARBA" id="ARBA00004496"/>
    </source>
</evidence>
<sequence>MKKLFKFRYHSPSAQDTLRIGKKIGELAQKGDVILLCGDLGTGKTWLTKGIAKGLGVPKNYPITSPSFVFVHVYPGCFPLYHIDLYRLEKDVDWSLLGLEEYIFSEGVTVIEWAEKMPASLLPPQYLKIYIYFSNEGRDLEFVTNIAYFKQIGYYLKN</sequence>
<keyword evidence="5" id="KW-0819">tRNA processing</keyword>
<organism evidence="13">
    <name type="scientific">Desulfofervidus auxilii</name>
    <dbReference type="NCBI Taxonomy" id="1621989"/>
    <lineage>
        <taxon>Bacteria</taxon>
        <taxon>Pseudomonadati</taxon>
        <taxon>Thermodesulfobacteriota</taxon>
        <taxon>Candidatus Desulfofervidia</taxon>
        <taxon>Candidatus Desulfofervidales</taxon>
        <taxon>Candidatus Desulfofervidaceae</taxon>
        <taxon>Candidatus Desulfofervidus</taxon>
    </lineage>
</organism>
<evidence type="ECO:0000256" key="10">
    <source>
        <dbReference type="ARBA" id="ARBA00032441"/>
    </source>
</evidence>
<evidence type="ECO:0000256" key="9">
    <source>
        <dbReference type="ARBA" id="ARBA00022842"/>
    </source>
</evidence>
<comment type="subcellular location">
    <subcellularLocation>
        <location evidence="1">Cytoplasm</location>
    </subcellularLocation>
</comment>
<keyword evidence="8" id="KW-0067">ATP-binding</keyword>
<dbReference type="PANTHER" id="PTHR33540">
    <property type="entry name" value="TRNA THREONYLCARBAMOYLADENOSINE BIOSYNTHESIS PROTEIN TSAE"/>
    <property type="match status" value="1"/>
</dbReference>
<dbReference type="Proteomes" id="UP000885738">
    <property type="component" value="Unassembled WGS sequence"/>
</dbReference>
<keyword evidence="11" id="KW-0378">Hydrolase</keyword>
<keyword evidence="4" id="KW-0963">Cytoplasm</keyword>
<dbReference type="Proteomes" id="UP000070560">
    <property type="component" value="Chromosome"/>
</dbReference>
<dbReference type="GO" id="GO:0016787">
    <property type="term" value="F:hydrolase activity"/>
    <property type="evidence" value="ECO:0007669"/>
    <property type="project" value="UniProtKB-KW"/>
</dbReference>
<dbReference type="KEGG" id="daw:HS1_002491"/>
<dbReference type="OrthoDB" id="9799110at2"/>
<dbReference type="GO" id="GO:0046872">
    <property type="term" value="F:metal ion binding"/>
    <property type="evidence" value="ECO:0007669"/>
    <property type="project" value="UniProtKB-KW"/>
</dbReference>
<proteinExistence type="inferred from homology"/>
<keyword evidence="14" id="KW-1185">Reference proteome</keyword>
<dbReference type="EMBL" id="DRKW01000176">
    <property type="protein sequence ID" value="HEB74179.1"/>
    <property type="molecule type" value="Genomic_DNA"/>
</dbReference>
<evidence type="ECO:0000313" key="12">
    <source>
        <dbReference type="EMBL" id="HEB74179.1"/>
    </source>
</evidence>
<evidence type="ECO:0000256" key="8">
    <source>
        <dbReference type="ARBA" id="ARBA00022840"/>
    </source>
</evidence>
<dbReference type="SUPFAM" id="SSF52540">
    <property type="entry name" value="P-loop containing nucleoside triphosphate hydrolases"/>
    <property type="match status" value="1"/>
</dbReference>
<dbReference type="InterPro" id="IPR027417">
    <property type="entry name" value="P-loop_NTPase"/>
</dbReference>
<evidence type="ECO:0000256" key="3">
    <source>
        <dbReference type="ARBA" id="ARBA00019010"/>
    </source>
</evidence>
<evidence type="ECO:0000256" key="5">
    <source>
        <dbReference type="ARBA" id="ARBA00022694"/>
    </source>
</evidence>
<dbReference type="AlphaFoldDB" id="A0A7C1VW88"/>
<name>A0A7C1VW88_DESA2</name>
<evidence type="ECO:0000256" key="6">
    <source>
        <dbReference type="ARBA" id="ARBA00022723"/>
    </source>
</evidence>
<gene>
    <name evidence="13" type="primary">tsaE</name>
    <name evidence="13" type="ORF">ENI35_00120</name>
    <name evidence="12" type="ORF">ENJ03_03050</name>
    <name evidence="11" type="ORF">HS1_002491</name>
</gene>
<dbReference type="GO" id="GO:0005524">
    <property type="term" value="F:ATP binding"/>
    <property type="evidence" value="ECO:0007669"/>
    <property type="project" value="UniProtKB-KW"/>
</dbReference>
<dbReference type="PANTHER" id="PTHR33540:SF2">
    <property type="entry name" value="TRNA THREONYLCARBAMOYLADENOSINE BIOSYNTHESIS PROTEIN TSAE"/>
    <property type="match status" value="1"/>
</dbReference>
<evidence type="ECO:0000313" key="13">
    <source>
        <dbReference type="EMBL" id="HEC67219.1"/>
    </source>
</evidence>
<dbReference type="InterPro" id="IPR003442">
    <property type="entry name" value="T6A_TsaE"/>
</dbReference>
<dbReference type="EMBL" id="DRIH01000005">
    <property type="protein sequence ID" value="HEC67219.1"/>
    <property type="molecule type" value="Genomic_DNA"/>
</dbReference>
<evidence type="ECO:0000313" key="11">
    <source>
        <dbReference type="EMBL" id="AMM42273.1"/>
    </source>
</evidence>
<dbReference type="GO" id="GO:0002949">
    <property type="term" value="P:tRNA threonylcarbamoyladenosine modification"/>
    <property type="evidence" value="ECO:0007669"/>
    <property type="project" value="InterPro"/>
</dbReference>
<dbReference type="EMBL" id="CP013015">
    <property type="protein sequence ID" value="AMM42273.1"/>
    <property type="molecule type" value="Genomic_DNA"/>
</dbReference>
<dbReference type="NCBIfam" id="TIGR00150">
    <property type="entry name" value="T6A_YjeE"/>
    <property type="match status" value="1"/>
</dbReference>
<keyword evidence="7" id="KW-0547">Nucleotide-binding</keyword>
<keyword evidence="9" id="KW-0460">Magnesium</keyword>
<dbReference type="Pfam" id="PF02367">
    <property type="entry name" value="TsaE"/>
    <property type="match status" value="1"/>
</dbReference>
<evidence type="ECO:0000256" key="4">
    <source>
        <dbReference type="ARBA" id="ARBA00022490"/>
    </source>
</evidence>
<reference evidence="13" key="2">
    <citation type="journal article" date="2020" name="mSystems">
        <title>Genome- and Community-Level Interaction Insights into Carbon Utilization and Element Cycling Functions of Hydrothermarchaeota in Hydrothermal Sediment.</title>
        <authorList>
            <person name="Zhou Z."/>
            <person name="Liu Y."/>
            <person name="Xu W."/>
            <person name="Pan J."/>
            <person name="Luo Z.H."/>
            <person name="Li M."/>
        </authorList>
    </citation>
    <scope>NUCLEOTIDE SEQUENCE [LARGE SCALE GENOMIC DNA]</scope>
    <source>
        <strain evidence="13">HyVt-389</strain>
        <strain evidence="12">HyVt-45</strain>
    </source>
</reference>
<accession>A0A7C1VW88</accession>
<comment type="similarity">
    <text evidence="2">Belongs to the TsaE family.</text>
</comment>
<evidence type="ECO:0000313" key="14">
    <source>
        <dbReference type="Proteomes" id="UP000070560"/>
    </source>
</evidence>
<evidence type="ECO:0000256" key="7">
    <source>
        <dbReference type="ARBA" id="ARBA00022741"/>
    </source>
</evidence>